<evidence type="ECO:0000259" key="13">
    <source>
        <dbReference type="PROSITE" id="PS50885"/>
    </source>
</evidence>
<dbReference type="PRINTS" id="PR00344">
    <property type="entry name" value="BCTRLSENSOR"/>
</dbReference>
<dbReference type="SMART" id="SM00387">
    <property type="entry name" value="HATPase_c"/>
    <property type="match status" value="1"/>
</dbReference>
<dbReference type="InterPro" id="IPR005467">
    <property type="entry name" value="His_kinase_dom"/>
</dbReference>
<organism evidence="14 15">
    <name type="scientific">Sphaerisporangium album</name>
    <dbReference type="NCBI Taxonomy" id="509200"/>
    <lineage>
        <taxon>Bacteria</taxon>
        <taxon>Bacillati</taxon>
        <taxon>Actinomycetota</taxon>
        <taxon>Actinomycetes</taxon>
        <taxon>Streptosporangiales</taxon>
        <taxon>Streptosporangiaceae</taxon>
        <taxon>Sphaerisporangium</taxon>
    </lineage>
</organism>
<dbReference type="InterPro" id="IPR003594">
    <property type="entry name" value="HATPase_dom"/>
</dbReference>
<keyword evidence="15" id="KW-1185">Reference proteome</keyword>
<sequence length="451" mass="47867">MIRRRLVLSAAAPLAVALVALTVGFHVVLSWRLERDADHALRARADAAAGVLTVSSGRLHMIETPFDEALDNGVWVFDAHGATVSSPAAGALDREARALSGVSRPTFRGFGDDLRFLAVPLREYAAPGGTLVVALSLAPFLEAEHTTLVAAIVFDLFILGLGAVFVRRAVTQALRPVARMTDQAARWSEHDLDKRFSLGPPRDELSGLAATLDNLLGRLSAALRHEQRVTAEIAHELRTPLSQVRLETEVALRRDRPASELRAALTEVSNATDRMTNALDTLIGLAQRDIRPADGTTPAGKVARDALRACRDGAGGVGGIRLDLEQTGEGEVLVGCDHDVVLRMLQPLLDNALRFGRSAVTLQVRREGGDVLFRVRDDGPGFAEDELEAVLRPGVQGRASPPGQGSGLGLALARRLAEAAGGGLTPRASRSGGIVELRLPVAAAVAGNRHS</sequence>
<evidence type="ECO:0000256" key="7">
    <source>
        <dbReference type="ARBA" id="ARBA00022777"/>
    </source>
</evidence>
<dbReference type="CDD" id="cd00082">
    <property type="entry name" value="HisKA"/>
    <property type="match status" value="1"/>
</dbReference>
<dbReference type="Gene3D" id="3.30.565.10">
    <property type="entry name" value="Histidine kinase-like ATPase, C-terminal domain"/>
    <property type="match status" value="1"/>
</dbReference>
<evidence type="ECO:0000256" key="9">
    <source>
        <dbReference type="ARBA" id="ARBA00023012"/>
    </source>
</evidence>
<dbReference type="Proteomes" id="UP000253094">
    <property type="component" value="Unassembled WGS sequence"/>
</dbReference>
<evidence type="ECO:0000259" key="12">
    <source>
        <dbReference type="PROSITE" id="PS50109"/>
    </source>
</evidence>
<evidence type="ECO:0000256" key="6">
    <source>
        <dbReference type="ARBA" id="ARBA00022692"/>
    </source>
</evidence>
<dbReference type="Pfam" id="PF00512">
    <property type="entry name" value="HisKA"/>
    <property type="match status" value="1"/>
</dbReference>
<dbReference type="SMART" id="SM00388">
    <property type="entry name" value="HisKA"/>
    <property type="match status" value="1"/>
</dbReference>
<keyword evidence="10 11" id="KW-0472">Membrane</keyword>
<name>A0A367FJ14_9ACTN</name>
<dbReference type="SUPFAM" id="SSF55874">
    <property type="entry name" value="ATPase domain of HSP90 chaperone/DNA topoisomerase II/histidine kinase"/>
    <property type="match status" value="1"/>
</dbReference>
<dbReference type="PANTHER" id="PTHR45436">
    <property type="entry name" value="SENSOR HISTIDINE KINASE YKOH"/>
    <property type="match status" value="1"/>
</dbReference>
<dbReference type="CDD" id="cd00075">
    <property type="entry name" value="HATPase"/>
    <property type="match status" value="1"/>
</dbReference>
<gene>
    <name evidence="14" type="ORF">DQ384_17160</name>
</gene>
<evidence type="ECO:0000256" key="4">
    <source>
        <dbReference type="ARBA" id="ARBA00022553"/>
    </source>
</evidence>
<dbReference type="InterPro" id="IPR050428">
    <property type="entry name" value="TCS_sensor_his_kinase"/>
</dbReference>
<dbReference type="InterPro" id="IPR004358">
    <property type="entry name" value="Sig_transdc_His_kin-like_C"/>
</dbReference>
<keyword evidence="7" id="KW-0418">Kinase</keyword>
<keyword evidence="4" id="KW-0597">Phosphoprotein</keyword>
<dbReference type="Pfam" id="PF00672">
    <property type="entry name" value="HAMP"/>
    <property type="match status" value="1"/>
</dbReference>
<dbReference type="Gene3D" id="1.10.287.130">
    <property type="match status" value="1"/>
</dbReference>
<dbReference type="EC" id="2.7.13.3" evidence="3"/>
<dbReference type="RefSeq" id="WP_114029842.1">
    <property type="nucleotide sequence ID" value="NZ_QOIL01000009.1"/>
</dbReference>
<dbReference type="SUPFAM" id="SSF158472">
    <property type="entry name" value="HAMP domain-like"/>
    <property type="match status" value="1"/>
</dbReference>
<dbReference type="EMBL" id="QOIL01000009">
    <property type="protein sequence ID" value="RCG29899.1"/>
    <property type="molecule type" value="Genomic_DNA"/>
</dbReference>
<dbReference type="InterPro" id="IPR003660">
    <property type="entry name" value="HAMP_dom"/>
</dbReference>
<evidence type="ECO:0000256" key="2">
    <source>
        <dbReference type="ARBA" id="ARBA00004236"/>
    </source>
</evidence>
<accession>A0A367FJ14</accession>
<feature type="domain" description="HAMP" evidence="13">
    <location>
        <begin position="171"/>
        <end position="224"/>
    </location>
</feature>
<keyword evidence="5" id="KW-0808">Transferase</keyword>
<evidence type="ECO:0000313" key="15">
    <source>
        <dbReference type="Proteomes" id="UP000253094"/>
    </source>
</evidence>
<dbReference type="SUPFAM" id="SSF47384">
    <property type="entry name" value="Homodimeric domain of signal transducing histidine kinase"/>
    <property type="match status" value="1"/>
</dbReference>
<dbReference type="PROSITE" id="PS50885">
    <property type="entry name" value="HAMP"/>
    <property type="match status" value="1"/>
</dbReference>
<evidence type="ECO:0000256" key="3">
    <source>
        <dbReference type="ARBA" id="ARBA00012438"/>
    </source>
</evidence>
<dbReference type="GO" id="GO:0000155">
    <property type="term" value="F:phosphorelay sensor kinase activity"/>
    <property type="evidence" value="ECO:0007669"/>
    <property type="project" value="InterPro"/>
</dbReference>
<feature type="domain" description="Histidine kinase" evidence="12">
    <location>
        <begin position="232"/>
        <end position="443"/>
    </location>
</feature>
<dbReference type="Pfam" id="PF02518">
    <property type="entry name" value="HATPase_c"/>
    <property type="match status" value="1"/>
</dbReference>
<feature type="transmembrane region" description="Helical" evidence="11">
    <location>
        <begin position="148"/>
        <end position="166"/>
    </location>
</feature>
<dbReference type="PANTHER" id="PTHR45436:SF5">
    <property type="entry name" value="SENSOR HISTIDINE KINASE TRCS"/>
    <property type="match status" value="1"/>
</dbReference>
<evidence type="ECO:0000256" key="10">
    <source>
        <dbReference type="ARBA" id="ARBA00023136"/>
    </source>
</evidence>
<feature type="transmembrane region" description="Helical" evidence="11">
    <location>
        <begin position="124"/>
        <end position="141"/>
    </location>
</feature>
<dbReference type="InterPro" id="IPR036097">
    <property type="entry name" value="HisK_dim/P_sf"/>
</dbReference>
<evidence type="ECO:0000256" key="1">
    <source>
        <dbReference type="ARBA" id="ARBA00000085"/>
    </source>
</evidence>
<dbReference type="OrthoDB" id="3849995at2"/>
<evidence type="ECO:0000256" key="5">
    <source>
        <dbReference type="ARBA" id="ARBA00022679"/>
    </source>
</evidence>
<evidence type="ECO:0000256" key="11">
    <source>
        <dbReference type="SAM" id="Phobius"/>
    </source>
</evidence>
<dbReference type="AlphaFoldDB" id="A0A367FJ14"/>
<evidence type="ECO:0000256" key="8">
    <source>
        <dbReference type="ARBA" id="ARBA00022989"/>
    </source>
</evidence>
<dbReference type="PROSITE" id="PS50109">
    <property type="entry name" value="HIS_KIN"/>
    <property type="match status" value="1"/>
</dbReference>
<dbReference type="SMART" id="SM00304">
    <property type="entry name" value="HAMP"/>
    <property type="match status" value="1"/>
</dbReference>
<evidence type="ECO:0000313" key="14">
    <source>
        <dbReference type="EMBL" id="RCG29899.1"/>
    </source>
</evidence>
<protein>
    <recommendedName>
        <fullName evidence="3">histidine kinase</fullName>
        <ecNumber evidence="3">2.7.13.3</ecNumber>
    </recommendedName>
</protein>
<comment type="subcellular location">
    <subcellularLocation>
        <location evidence="2">Cell membrane</location>
    </subcellularLocation>
</comment>
<comment type="catalytic activity">
    <reaction evidence="1">
        <text>ATP + protein L-histidine = ADP + protein N-phospho-L-histidine.</text>
        <dbReference type="EC" id="2.7.13.3"/>
    </reaction>
</comment>
<keyword evidence="6 11" id="KW-0812">Transmembrane</keyword>
<reference evidence="14 15" key="1">
    <citation type="submission" date="2018-06" db="EMBL/GenBank/DDBJ databases">
        <title>Sphaerisporangium craniellae sp. nov., isolated from a marine sponge in the South China Sea.</title>
        <authorList>
            <person name="Li L."/>
        </authorList>
    </citation>
    <scope>NUCLEOTIDE SEQUENCE [LARGE SCALE GENOMIC DNA]</scope>
    <source>
        <strain evidence="14 15">CCTCC AA 208026</strain>
    </source>
</reference>
<dbReference type="InterPro" id="IPR036890">
    <property type="entry name" value="HATPase_C_sf"/>
</dbReference>
<comment type="caution">
    <text evidence="14">The sequence shown here is derived from an EMBL/GenBank/DDBJ whole genome shotgun (WGS) entry which is preliminary data.</text>
</comment>
<proteinExistence type="predicted"/>
<dbReference type="InterPro" id="IPR003661">
    <property type="entry name" value="HisK_dim/P_dom"/>
</dbReference>
<keyword evidence="9" id="KW-0902">Two-component regulatory system</keyword>
<dbReference type="GO" id="GO:0005886">
    <property type="term" value="C:plasma membrane"/>
    <property type="evidence" value="ECO:0007669"/>
    <property type="project" value="UniProtKB-SubCell"/>
</dbReference>
<keyword evidence="8 11" id="KW-1133">Transmembrane helix</keyword>